<dbReference type="PROSITE" id="PS50076">
    <property type="entry name" value="DNAJ_2"/>
    <property type="match status" value="1"/>
</dbReference>
<protein>
    <submittedName>
        <fullName evidence="9">DnaJ protein homolog (DNAJ-1)</fullName>
    </submittedName>
</protein>
<name>A0ABP0KJ98_9DINO</name>
<dbReference type="EMBL" id="CAXAMM010011579">
    <property type="protein sequence ID" value="CAK9026554.1"/>
    <property type="molecule type" value="Genomic_DNA"/>
</dbReference>
<evidence type="ECO:0000256" key="4">
    <source>
        <dbReference type="ARBA" id="ARBA00023186"/>
    </source>
</evidence>
<evidence type="ECO:0000256" key="3">
    <source>
        <dbReference type="ARBA" id="ARBA00023139"/>
    </source>
</evidence>
<feature type="region of interest" description="Disordered" evidence="6">
    <location>
        <begin position="464"/>
        <end position="513"/>
    </location>
</feature>
<feature type="region of interest" description="Disordered" evidence="6">
    <location>
        <begin position="1"/>
        <end position="27"/>
    </location>
</feature>
<dbReference type="SUPFAM" id="SSF46565">
    <property type="entry name" value="Chaperone J-domain"/>
    <property type="match status" value="1"/>
</dbReference>
<dbReference type="InterPro" id="IPR051434">
    <property type="entry name" value="DnaJ_C_subfamily_member5"/>
</dbReference>
<feature type="compositionally biased region" description="Basic residues" evidence="6">
    <location>
        <begin position="16"/>
        <end position="27"/>
    </location>
</feature>
<dbReference type="InterPro" id="IPR001623">
    <property type="entry name" value="DnaJ_domain"/>
</dbReference>
<keyword evidence="2 7" id="KW-0472">Membrane</keyword>
<dbReference type="InterPro" id="IPR036869">
    <property type="entry name" value="J_dom_sf"/>
</dbReference>
<organism evidence="9 10">
    <name type="scientific">Durusdinium trenchii</name>
    <dbReference type="NCBI Taxonomy" id="1381693"/>
    <lineage>
        <taxon>Eukaryota</taxon>
        <taxon>Sar</taxon>
        <taxon>Alveolata</taxon>
        <taxon>Dinophyceae</taxon>
        <taxon>Suessiales</taxon>
        <taxon>Symbiodiniaceae</taxon>
        <taxon>Durusdinium</taxon>
    </lineage>
</organism>
<feature type="transmembrane region" description="Helical" evidence="7">
    <location>
        <begin position="394"/>
        <end position="412"/>
    </location>
</feature>
<dbReference type="InterPro" id="IPR019396">
    <property type="entry name" value="TM_Fragile-X-F-assoc"/>
</dbReference>
<comment type="caution">
    <text evidence="9">The sequence shown here is derived from an EMBL/GenBank/DDBJ whole genome shotgun (WGS) entry which is preliminary data.</text>
</comment>
<feature type="transmembrane region" description="Helical" evidence="7">
    <location>
        <begin position="237"/>
        <end position="259"/>
    </location>
</feature>
<evidence type="ECO:0000313" key="10">
    <source>
        <dbReference type="Proteomes" id="UP001642464"/>
    </source>
</evidence>
<dbReference type="PRINTS" id="PR00625">
    <property type="entry name" value="JDOMAIN"/>
</dbReference>
<dbReference type="SMART" id="SM00271">
    <property type="entry name" value="DnaJ"/>
    <property type="match status" value="1"/>
</dbReference>
<dbReference type="InterPro" id="IPR036259">
    <property type="entry name" value="MFS_trans_sf"/>
</dbReference>
<dbReference type="Pfam" id="PF10269">
    <property type="entry name" value="Tmemb_185A"/>
    <property type="match status" value="1"/>
</dbReference>
<proteinExistence type="predicted"/>
<feature type="transmembrane region" description="Helical" evidence="7">
    <location>
        <begin position="424"/>
        <end position="450"/>
    </location>
</feature>
<evidence type="ECO:0000256" key="7">
    <source>
        <dbReference type="SAM" id="Phobius"/>
    </source>
</evidence>
<dbReference type="PANTHER" id="PTHR44027">
    <property type="entry name" value="DNAJ HOMOLOG SUBFAMILY C MEMBER 5 HOMOLOG"/>
    <property type="match status" value="1"/>
</dbReference>
<evidence type="ECO:0000256" key="1">
    <source>
        <dbReference type="ARBA" id="ARBA00004635"/>
    </source>
</evidence>
<dbReference type="PANTHER" id="PTHR44027:SF7">
    <property type="entry name" value="DNAJ HOMOLOG SUBFAMILY C MEMBER 5 HOMOLOG"/>
    <property type="match status" value="1"/>
</dbReference>
<keyword evidence="7" id="KW-0812">Transmembrane</keyword>
<keyword evidence="7" id="KW-1133">Transmembrane helix</keyword>
<feature type="transmembrane region" description="Helical" evidence="7">
    <location>
        <begin position="332"/>
        <end position="355"/>
    </location>
</feature>
<feature type="transmembrane region" description="Helical" evidence="7">
    <location>
        <begin position="209"/>
        <end position="231"/>
    </location>
</feature>
<dbReference type="CDD" id="cd06257">
    <property type="entry name" value="DnaJ"/>
    <property type="match status" value="1"/>
</dbReference>
<keyword evidence="5" id="KW-0449">Lipoprotein</keyword>
<sequence length="513" mass="57418">MAGRDAGQGQEEAAGRKRTKQEKKKKKTVHVEYYELVGCAQDASPEEIKKAYRKAALRLHPDRGGDPEDFKKMKAAYDVISDPNKRKMYDNMGPDAVKVMEGQMPGNPMDILQTLRKRDRIMLVVFITTVSLISLLFPILISIKWDAEGDGEDPYSWAVAFIPLWVLEVLLFVSFTSQVRQPPLNTDDPDLDAEARKMWRDNENMLNKLRAFATFFFVLQLLFQIFIALRLDGTVDWSWYAVFAPFMVFCALVILMRAMSAPDVYRAMRKDLQFKDVEEQRKEAPCTKLLTDPVFILFFINSIKWTLVMFITAFLIPFVAEHNEENLDDKSFYLAAIPVFIVIFIALLVDVFMYYSSGKGKKKPGAQQGDAEQGGQGGNTQEQNREASEEPKSVLAVVIAWLCKYAFLLIVVCTGASKLTDINAFSAFAIFSPIFFVVGCTCCLCSVAALTVTAEDMEEAEAEARAELNRNQQGEATHAQGDGLSGADGAMQYGTVPPPSEAIEDDNLQVNLA</sequence>
<evidence type="ECO:0000256" key="6">
    <source>
        <dbReference type="SAM" id="MobiDB-lite"/>
    </source>
</evidence>
<reference evidence="9 10" key="1">
    <citation type="submission" date="2024-02" db="EMBL/GenBank/DDBJ databases">
        <authorList>
            <person name="Chen Y."/>
            <person name="Shah S."/>
            <person name="Dougan E. K."/>
            <person name="Thang M."/>
            <person name="Chan C."/>
        </authorList>
    </citation>
    <scope>NUCLEOTIDE SEQUENCE [LARGE SCALE GENOMIC DNA]</scope>
</reference>
<keyword evidence="4" id="KW-0143">Chaperone</keyword>
<accession>A0ABP0KJ98</accession>
<dbReference type="SUPFAM" id="SSF103473">
    <property type="entry name" value="MFS general substrate transporter"/>
    <property type="match status" value="1"/>
</dbReference>
<dbReference type="Gene3D" id="1.20.1250.20">
    <property type="entry name" value="MFS general substrate transporter like domains"/>
    <property type="match status" value="1"/>
</dbReference>
<feature type="transmembrane region" description="Helical" evidence="7">
    <location>
        <begin position="294"/>
        <end position="320"/>
    </location>
</feature>
<evidence type="ECO:0000256" key="5">
    <source>
        <dbReference type="ARBA" id="ARBA00023288"/>
    </source>
</evidence>
<keyword evidence="10" id="KW-1185">Reference proteome</keyword>
<feature type="transmembrane region" description="Helical" evidence="7">
    <location>
        <begin position="155"/>
        <end position="175"/>
    </location>
</feature>
<feature type="transmembrane region" description="Helical" evidence="7">
    <location>
        <begin position="121"/>
        <end position="143"/>
    </location>
</feature>
<gene>
    <name evidence="9" type="ORF">SCF082_LOCUS17554</name>
</gene>
<evidence type="ECO:0000259" key="8">
    <source>
        <dbReference type="PROSITE" id="PS50076"/>
    </source>
</evidence>
<comment type="subcellular location">
    <subcellularLocation>
        <location evidence="1">Membrane</location>
        <topology evidence="1">Lipid-anchor</topology>
    </subcellularLocation>
</comment>
<evidence type="ECO:0000313" key="9">
    <source>
        <dbReference type="EMBL" id="CAK9026554.1"/>
    </source>
</evidence>
<feature type="domain" description="J" evidence="8">
    <location>
        <begin position="32"/>
        <end position="93"/>
    </location>
</feature>
<dbReference type="Gene3D" id="1.10.287.110">
    <property type="entry name" value="DnaJ domain"/>
    <property type="match status" value="1"/>
</dbReference>
<keyword evidence="3" id="KW-0564">Palmitate</keyword>
<dbReference type="Proteomes" id="UP001642464">
    <property type="component" value="Unassembled WGS sequence"/>
</dbReference>
<feature type="region of interest" description="Disordered" evidence="6">
    <location>
        <begin position="361"/>
        <end position="388"/>
    </location>
</feature>
<dbReference type="Pfam" id="PF00226">
    <property type="entry name" value="DnaJ"/>
    <property type="match status" value="1"/>
</dbReference>
<evidence type="ECO:0000256" key="2">
    <source>
        <dbReference type="ARBA" id="ARBA00023136"/>
    </source>
</evidence>